<evidence type="ECO:0008006" key="4">
    <source>
        <dbReference type="Google" id="ProtNLM"/>
    </source>
</evidence>
<feature type="region of interest" description="Disordered" evidence="1">
    <location>
        <begin position="394"/>
        <end position="422"/>
    </location>
</feature>
<dbReference type="RefSeq" id="WP_231011057.1">
    <property type="nucleotide sequence ID" value="NZ_BAAAEW010000042.1"/>
</dbReference>
<protein>
    <recommendedName>
        <fullName evidence="4">ATP-grasp domain-containing protein</fullName>
    </recommendedName>
</protein>
<gene>
    <name evidence="2" type="ORF">GCM10009107_51580</name>
</gene>
<sequence length="422" mass="45578">MTPMQRLDGIFDSPPAGQRERLQAAWLASGLADARAPLPLHSMGEAPLVMSERLNAELGQRLRGLCSWLQARVEAGAWADDARWPGITQPDVLAADLAVVQAPGAPGGWALRWVEFQAFHSVTVTAQALHLAWQALHPGLLQGLQPHELPAGQASWHQAMHDWLAPLPGGVLLEHAPLAQTTAFDLLPTAALLGLTLAEPHQLRSEQGVLQRQVGDEWVDVPQVLNRLILHEDPQGEATARLLAQARAVRWRGHPAWFDRIHKGLLPQLPLPAEERCAPLAQWRALGRPAQALVLKSARSWGGTGVRLQVDAAELDALAATADAPHWIVQPRYQAFPLATARDGAPLYGELRCMLALPPDGPPWIAARLARLSRGGMASARSWSGLPGEGLAPVYAPPGSPRTFQADNRPPHAFKASCVPSE</sequence>
<evidence type="ECO:0000313" key="3">
    <source>
        <dbReference type="Proteomes" id="UP001500279"/>
    </source>
</evidence>
<reference evidence="3" key="1">
    <citation type="journal article" date="2019" name="Int. J. Syst. Evol. Microbiol.">
        <title>The Global Catalogue of Microorganisms (GCM) 10K type strain sequencing project: providing services to taxonomists for standard genome sequencing and annotation.</title>
        <authorList>
            <consortium name="The Broad Institute Genomics Platform"/>
            <consortium name="The Broad Institute Genome Sequencing Center for Infectious Disease"/>
            <person name="Wu L."/>
            <person name="Ma J."/>
        </authorList>
    </citation>
    <scope>NUCLEOTIDE SEQUENCE [LARGE SCALE GENOMIC DNA]</scope>
    <source>
        <strain evidence="3">JCM 15503</strain>
    </source>
</reference>
<dbReference type="Proteomes" id="UP001500279">
    <property type="component" value="Unassembled WGS sequence"/>
</dbReference>
<name>A0ABP3VNC3_9BURK</name>
<proteinExistence type="predicted"/>
<accession>A0ABP3VNC3</accession>
<organism evidence="2 3">
    <name type="scientific">Ideonella azotifigens</name>
    <dbReference type="NCBI Taxonomy" id="513160"/>
    <lineage>
        <taxon>Bacteria</taxon>
        <taxon>Pseudomonadati</taxon>
        <taxon>Pseudomonadota</taxon>
        <taxon>Betaproteobacteria</taxon>
        <taxon>Burkholderiales</taxon>
        <taxon>Sphaerotilaceae</taxon>
        <taxon>Ideonella</taxon>
    </lineage>
</organism>
<keyword evidence="3" id="KW-1185">Reference proteome</keyword>
<evidence type="ECO:0000256" key="1">
    <source>
        <dbReference type="SAM" id="MobiDB-lite"/>
    </source>
</evidence>
<evidence type="ECO:0000313" key="2">
    <source>
        <dbReference type="EMBL" id="GAA0764905.1"/>
    </source>
</evidence>
<dbReference type="EMBL" id="BAAAEW010000042">
    <property type="protein sequence ID" value="GAA0764905.1"/>
    <property type="molecule type" value="Genomic_DNA"/>
</dbReference>
<comment type="caution">
    <text evidence="2">The sequence shown here is derived from an EMBL/GenBank/DDBJ whole genome shotgun (WGS) entry which is preliminary data.</text>
</comment>